<dbReference type="RefSeq" id="WP_169160198.1">
    <property type="nucleotide sequence ID" value="NZ_JABBFW010000005.1"/>
</dbReference>
<dbReference type="Pfam" id="PF07811">
    <property type="entry name" value="TadE"/>
    <property type="match status" value="1"/>
</dbReference>
<protein>
    <submittedName>
        <fullName evidence="2">Pilus assembly protein</fullName>
    </submittedName>
</protein>
<gene>
    <name evidence="2" type="ORF">HHL10_09955</name>
</gene>
<keyword evidence="3" id="KW-1185">Reference proteome</keyword>
<comment type="caution">
    <text evidence="2">The sequence shown here is derived from an EMBL/GenBank/DDBJ whole genome shotgun (WGS) entry which is preliminary data.</text>
</comment>
<evidence type="ECO:0000313" key="3">
    <source>
        <dbReference type="Proteomes" id="UP000574067"/>
    </source>
</evidence>
<organism evidence="2 3">
    <name type="scientific">Azohydromonas caseinilytica</name>
    <dbReference type="NCBI Taxonomy" id="2728836"/>
    <lineage>
        <taxon>Bacteria</taxon>
        <taxon>Pseudomonadati</taxon>
        <taxon>Pseudomonadota</taxon>
        <taxon>Betaproteobacteria</taxon>
        <taxon>Burkholderiales</taxon>
        <taxon>Sphaerotilaceae</taxon>
        <taxon>Azohydromonas</taxon>
    </lineage>
</organism>
<name>A0A848FAE6_9BURK</name>
<dbReference type="EMBL" id="JABBFW010000005">
    <property type="protein sequence ID" value="NML15303.1"/>
    <property type="molecule type" value="Genomic_DNA"/>
</dbReference>
<evidence type="ECO:0000259" key="1">
    <source>
        <dbReference type="Pfam" id="PF07811"/>
    </source>
</evidence>
<dbReference type="Proteomes" id="UP000574067">
    <property type="component" value="Unassembled WGS sequence"/>
</dbReference>
<reference evidence="2 3" key="1">
    <citation type="submission" date="2020-04" db="EMBL/GenBank/DDBJ databases">
        <title>Azohydromonas sp. isolated from soil.</title>
        <authorList>
            <person name="Dahal R.H."/>
        </authorList>
    </citation>
    <scope>NUCLEOTIDE SEQUENCE [LARGE SCALE GENOMIC DNA]</scope>
    <source>
        <strain evidence="2 3">G-1-1-14</strain>
    </source>
</reference>
<evidence type="ECO:0000313" key="2">
    <source>
        <dbReference type="EMBL" id="NML15303.1"/>
    </source>
</evidence>
<proteinExistence type="predicted"/>
<accession>A0A848FAE6</accession>
<feature type="domain" description="TadE-like" evidence="1">
    <location>
        <begin position="2"/>
        <end position="42"/>
    </location>
</feature>
<dbReference type="AlphaFoldDB" id="A0A848FAE6"/>
<dbReference type="InterPro" id="IPR012495">
    <property type="entry name" value="TadE-like_dom"/>
</dbReference>
<sequence>MATVELALVLLPLVLLLSATADLGRAFYTYDTLVKAARGAARYLALSTTPDDVTVQAQVKNLALYGDIDGGGTPLVPGLTSTMVQICTPKLCDADHNNVPVVGSAGSTMTLVSVRIVGYTYTSVFSAVLPATFAFRPINVTM</sequence>